<sequence>MNCEITGRPCCIGTKGSCKITSREYCEFMKGYFHEEATLCSQVHCMDDVCGLLPFLNPEVPDQCYRLWLSLFLHAGYVLLPFPISSSKFDPSMCICIAPM</sequence>
<dbReference type="PANTHER" id="PTHR45965">
    <property type="entry name" value="INACTIVE RHOMBOID PROTEIN"/>
    <property type="match status" value="1"/>
</dbReference>
<reference evidence="3" key="1">
    <citation type="journal article" date="2017" name="Nat. Commun.">
        <title>The North American bullfrog draft genome provides insight into hormonal regulation of long noncoding RNA.</title>
        <authorList>
            <person name="Hammond S.A."/>
            <person name="Warren R.L."/>
            <person name="Vandervalk B.P."/>
            <person name="Kucuk E."/>
            <person name="Khan H."/>
            <person name="Gibb E.A."/>
            <person name="Pandoh P."/>
            <person name="Kirk H."/>
            <person name="Zhao Y."/>
            <person name="Jones M."/>
            <person name="Mungall A.J."/>
            <person name="Coope R."/>
            <person name="Pleasance S."/>
            <person name="Moore R.A."/>
            <person name="Holt R.A."/>
            <person name="Round J.M."/>
            <person name="Ohora S."/>
            <person name="Walle B.V."/>
            <person name="Veldhoen N."/>
            <person name="Helbing C.C."/>
            <person name="Birol I."/>
        </authorList>
    </citation>
    <scope>NUCLEOTIDE SEQUENCE [LARGE SCALE GENOMIC DNA]</scope>
</reference>
<evidence type="ECO:0000256" key="1">
    <source>
        <dbReference type="ARBA" id="ARBA00009045"/>
    </source>
</evidence>
<dbReference type="GO" id="GO:0042058">
    <property type="term" value="P:regulation of epidermal growth factor receptor signaling pathway"/>
    <property type="evidence" value="ECO:0007669"/>
    <property type="project" value="TreeGrafter"/>
</dbReference>
<accession>A0A2G9S519</accession>
<dbReference type="GO" id="GO:0005789">
    <property type="term" value="C:endoplasmic reticulum membrane"/>
    <property type="evidence" value="ECO:0007669"/>
    <property type="project" value="TreeGrafter"/>
</dbReference>
<organism evidence="2 3">
    <name type="scientific">Aquarana catesbeiana</name>
    <name type="common">American bullfrog</name>
    <name type="synonym">Rana catesbeiana</name>
    <dbReference type="NCBI Taxonomy" id="8400"/>
    <lineage>
        <taxon>Eukaryota</taxon>
        <taxon>Metazoa</taxon>
        <taxon>Chordata</taxon>
        <taxon>Craniata</taxon>
        <taxon>Vertebrata</taxon>
        <taxon>Euteleostomi</taxon>
        <taxon>Amphibia</taxon>
        <taxon>Batrachia</taxon>
        <taxon>Anura</taxon>
        <taxon>Neobatrachia</taxon>
        <taxon>Ranoidea</taxon>
        <taxon>Ranidae</taxon>
        <taxon>Aquarana</taxon>
    </lineage>
</organism>
<proteinExistence type="inferred from homology"/>
<dbReference type="PANTHER" id="PTHR45965:SF4">
    <property type="entry name" value="INACTIVE RHOMBOID PROTEIN 1"/>
    <property type="match status" value="1"/>
</dbReference>
<dbReference type="OrthoDB" id="2146116at2759"/>
<dbReference type="InterPro" id="IPR051512">
    <property type="entry name" value="Inactive_Rhomboid"/>
</dbReference>
<dbReference type="EMBL" id="KV926789">
    <property type="protein sequence ID" value="PIO35227.1"/>
    <property type="molecule type" value="Genomic_DNA"/>
</dbReference>
<gene>
    <name evidence="2" type="ORF">AB205_0205400</name>
</gene>
<dbReference type="AlphaFoldDB" id="A0A2G9S519"/>
<dbReference type="Proteomes" id="UP000228934">
    <property type="component" value="Unassembled WGS sequence"/>
</dbReference>
<dbReference type="GO" id="GO:0050708">
    <property type="term" value="P:regulation of protein secretion"/>
    <property type="evidence" value="ECO:0007669"/>
    <property type="project" value="TreeGrafter"/>
</dbReference>
<name>A0A2G9S519_AQUCT</name>
<keyword evidence="3" id="KW-1185">Reference proteome</keyword>
<evidence type="ECO:0000313" key="2">
    <source>
        <dbReference type="EMBL" id="PIO35227.1"/>
    </source>
</evidence>
<protein>
    <submittedName>
        <fullName evidence="2">Uncharacterized protein</fullName>
    </submittedName>
</protein>
<comment type="similarity">
    <text evidence="1">Belongs to the peptidase S54 family.</text>
</comment>
<evidence type="ECO:0000313" key="3">
    <source>
        <dbReference type="Proteomes" id="UP000228934"/>
    </source>
</evidence>